<protein>
    <recommendedName>
        <fullName evidence="6">Late embryogenesis abundant protein LEA-2 subgroup domain-containing protein</fullName>
    </recommendedName>
</protein>
<reference evidence="7" key="2">
    <citation type="submission" date="2023-05" db="EMBL/GenBank/DDBJ databases">
        <authorList>
            <person name="Schelkunov M.I."/>
        </authorList>
    </citation>
    <scope>NUCLEOTIDE SEQUENCE</scope>
    <source>
        <strain evidence="7">Hsosn_3</strain>
        <tissue evidence="7">Leaf</tissue>
    </source>
</reference>
<keyword evidence="4 5" id="KW-0472">Membrane</keyword>
<accession>A0AAD8ISP1</accession>
<evidence type="ECO:0000256" key="4">
    <source>
        <dbReference type="ARBA" id="ARBA00023136"/>
    </source>
</evidence>
<comment type="subcellular location">
    <subcellularLocation>
        <location evidence="1">Membrane</location>
        <topology evidence="1">Single-pass membrane protein</topology>
    </subcellularLocation>
</comment>
<evidence type="ECO:0000256" key="1">
    <source>
        <dbReference type="ARBA" id="ARBA00004167"/>
    </source>
</evidence>
<dbReference type="Pfam" id="PF03168">
    <property type="entry name" value="LEA_2"/>
    <property type="match status" value="1"/>
</dbReference>
<gene>
    <name evidence="7" type="ORF">POM88_018506</name>
</gene>
<comment type="caution">
    <text evidence="7">The sequence shown here is derived from an EMBL/GenBank/DDBJ whole genome shotgun (WGS) entry which is preliminary data.</text>
</comment>
<dbReference type="AlphaFoldDB" id="A0AAD8ISP1"/>
<keyword evidence="8" id="KW-1185">Reference proteome</keyword>
<proteinExistence type="predicted"/>
<dbReference type="PANTHER" id="PTHR31234:SF2">
    <property type="entry name" value="OS05G0199100 PROTEIN"/>
    <property type="match status" value="1"/>
</dbReference>
<evidence type="ECO:0000259" key="6">
    <source>
        <dbReference type="Pfam" id="PF03168"/>
    </source>
</evidence>
<evidence type="ECO:0000256" key="2">
    <source>
        <dbReference type="ARBA" id="ARBA00022692"/>
    </source>
</evidence>
<dbReference type="InterPro" id="IPR044839">
    <property type="entry name" value="NDR1-like"/>
</dbReference>
<dbReference type="PANTHER" id="PTHR31234">
    <property type="entry name" value="LATE EMBRYOGENESIS ABUNDANT (LEA) HYDROXYPROLINE-RICH GLYCOPROTEIN FAMILY"/>
    <property type="match status" value="1"/>
</dbReference>
<feature type="transmembrane region" description="Helical" evidence="5">
    <location>
        <begin position="40"/>
        <end position="65"/>
    </location>
</feature>
<feature type="domain" description="Late embryogenesis abundant protein LEA-2 subgroup" evidence="6">
    <location>
        <begin position="100"/>
        <end position="200"/>
    </location>
</feature>
<dbReference type="GO" id="GO:0098542">
    <property type="term" value="P:defense response to other organism"/>
    <property type="evidence" value="ECO:0007669"/>
    <property type="project" value="InterPro"/>
</dbReference>
<dbReference type="GO" id="GO:0005886">
    <property type="term" value="C:plasma membrane"/>
    <property type="evidence" value="ECO:0007669"/>
    <property type="project" value="TreeGrafter"/>
</dbReference>
<dbReference type="EMBL" id="JAUIZM010000004">
    <property type="protein sequence ID" value="KAK1390328.1"/>
    <property type="molecule type" value="Genomic_DNA"/>
</dbReference>
<dbReference type="InterPro" id="IPR004864">
    <property type="entry name" value="LEA_2"/>
</dbReference>
<evidence type="ECO:0000256" key="3">
    <source>
        <dbReference type="ARBA" id="ARBA00022989"/>
    </source>
</evidence>
<keyword evidence="2 5" id="KW-0812">Transmembrane</keyword>
<name>A0AAD8ISP1_9APIA</name>
<sequence length="216" mass="24845">MEEKEEEHQPNHPLTCTSCHARKEKEAESSEKIAKLKNRLLYYLFLVALTALETGVILLCALTVLKSKTPTFRVRAVAVEALRVSNTTNPFFSIAFKAEFNVRNKNFGHFSYENTTVYFYFEDVKIGRAFIHKALVNARSTRKFYIRVKLTSSYVSKSSLLFIQDLKSGVLPISMQSKLRGRVTLLKLLKNDRSTNLNCNMDVIIKKRQLKNLKCK</sequence>
<reference evidence="7" key="1">
    <citation type="submission" date="2023-02" db="EMBL/GenBank/DDBJ databases">
        <title>Genome of toxic invasive species Heracleum sosnowskyi carries increased number of genes despite the absence of recent whole-genome duplications.</title>
        <authorList>
            <person name="Schelkunov M."/>
            <person name="Shtratnikova V."/>
            <person name="Makarenko M."/>
            <person name="Klepikova A."/>
            <person name="Omelchenko D."/>
            <person name="Novikova G."/>
            <person name="Obukhova E."/>
            <person name="Bogdanov V."/>
            <person name="Penin A."/>
            <person name="Logacheva M."/>
        </authorList>
    </citation>
    <scope>NUCLEOTIDE SEQUENCE</scope>
    <source>
        <strain evidence="7">Hsosn_3</strain>
        <tissue evidence="7">Leaf</tissue>
    </source>
</reference>
<dbReference type="Gene3D" id="2.60.40.1820">
    <property type="match status" value="1"/>
</dbReference>
<keyword evidence="3 5" id="KW-1133">Transmembrane helix</keyword>
<evidence type="ECO:0000256" key="5">
    <source>
        <dbReference type="SAM" id="Phobius"/>
    </source>
</evidence>
<organism evidence="7 8">
    <name type="scientific">Heracleum sosnowskyi</name>
    <dbReference type="NCBI Taxonomy" id="360622"/>
    <lineage>
        <taxon>Eukaryota</taxon>
        <taxon>Viridiplantae</taxon>
        <taxon>Streptophyta</taxon>
        <taxon>Embryophyta</taxon>
        <taxon>Tracheophyta</taxon>
        <taxon>Spermatophyta</taxon>
        <taxon>Magnoliopsida</taxon>
        <taxon>eudicotyledons</taxon>
        <taxon>Gunneridae</taxon>
        <taxon>Pentapetalae</taxon>
        <taxon>asterids</taxon>
        <taxon>campanulids</taxon>
        <taxon>Apiales</taxon>
        <taxon>Apiaceae</taxon>
        <taxon>Apioideae</taxon>
        <taxon>apioid superclade</taxon>
        <taxon>Tordylieae</taxon>
        <taxon>Tordyliinae</taxon>
        <taxon>Heracleum</taxon>
    </lineage>
</organism>
<evidence type="ECO:0000313" key="8">
    <source>
        <dbReference type="Proteomes" id="UP001237642"/>
    </source>
</evidence>
<evidence type="ECO:0000313" key="7">
    <source>
        <dbReference type="EMBL" id="KAK1390328.1"/>
    </source>
</evidence>
<dbReference type="Proteomes" id="UP001237642">
    <property type="component" value="Unassembled WGS sequence"/>
</dbReference>